<comment type="caution">
    <text evidence="2">The sequence shown here is derived from an EMBL/GenBank/DDBJ whole genome shotgun (WGS) entry which is preliminary data.</text>
</comment>
<dbReference type="GO" id="GO:0003824">
    <property type="term" value="F:catalytic activity"/>
    <property type="evidence" value="ECO:0007669"/>
    <property type="project" value="UniProtKB-ARBA"/>
</dbReference>
<evidence type="ECO:0000313" key="2">
    <source>
        <dbReference type="EMBL" id="RYC29499.1"/>
    </source>
</evidence>
<name>A0A4Q2TZF0_9HYPH</name>
<gene>
    <name evidence="2" type="ORF">D3273_23745</name>
</gene>
<dbReference type="Proteomes" id="UP000290759">
    <property type="component" value="Unassembled WGS sequence"/>
</dbReference>
<dbReference type="RefSeq" id="WP_129229411.1">
    <property type="nucleotide sequence ID" value="NZ_QYBB01000050.1"/>
</dbReference>
<protein>
    <recommendedName>
        <fullName evidence="1">Carbohydrate kinase PfkB domain-containing protein</fullName>
    </recommendedName>
</protein>
<dbReference type="InterPro" id="IPR029056">
    <property type="entry name" value="Ribokinase-like"/>
</dbReference>
<dbReference type="Gene3D" id="3.40.1190.20">
    <property type="match status" value="1"/>
</dbReference>
<reference evidence="2 3" key="1">
    <citation type="submission" date="2018-12" db="EMBL/GenBank/DDBJ databases">
        <authorList>
            <person name="Grouzdev D.S."/>
            <person name="Krutkina M.S."/>
        </authorList>
    </citation>
    <scope>NUCLEOTIDE SEQUENCE [LARGE SCALE GENOMIC DNA]</scope>
    <source>
        <strain evidence="2 3">RmlP026</strain>
    </source>
</reference>
<dbReference type="Pfam" id="PF00294">
    <property type="entry name" value="PfkB"/>
    <property type="match status" value="1"/>
</dbReference>
<evidence type="ECO:0000313" key="3">
    <source>
        <dbReference type="Proteomes" id="UP000290759"/>
    </source>
</evidence>
<evidence type="ECO:0000259" key="1">
    <source>
        <dbReference type="Pfam" id="PF00294"/>
    </source>
</evidence>
<dbReference type="AlphaFoldDB" id="A0A4Q2TZF0"/>
<dbReference type="SUPFAM" id="SSF53613">
    <property type="entry name" value="Ribokinase-like"/>
    <property type="match status" value="1"/>
</dbReference>
<reference evidence="2 3" key="2">
    <citation type="submission" date="2019-02" db="EMBL/GenBank/DDBJ databases">
        <title>'Lichenibacterium ramalinii' gen. nov. sp. nov., 'Lichenibacterium minor' gen. nov. sp. nov.</title>
        <authorList>
            <person name="Pankratov T."/>
        </authorList>
    </citation>
    <scope>NUCLEOTIDE SEQUENCE [LARGE SCALE GENOMIC DNA]</scope>
    <source>
        <strain evidence="2 3">RmlP026</strain>
    </source>
</reference>
<dbReference type="EMBL" id="QYBB01000050">
    <property type="protein sequence ID" value="RYC29499.1"/>
    <property type="molecule type" value="Genomic_DNA"/>
</dbReference>
<dbReference type="InterPro" id="IPR011611">
    <property type="entry name" value="PfkB_dom"/>
</dbReference>
<keyword evidence="3" id="KW-1185">Reference proteome</keyword>
<feature type="domain" description="Carbohydrate kinase PfkB" evidence="1">
    <location>
        <begin position="27"/>
        <end position="77"/>
    </location>
</feature>
<organism evidence="2 3">
    <name type="scientific">Lichenibacterium minor</name>
    <dbReference type="NCBI Taxonomy" id="2316528"/>
    <lineage>
        <taxon>Bacteria</taxon>
        <taxon>Pseudomonadati</taxon>
        <taxon>Pseudomonadota</taxon>
        <taxon>Alphaproteobacteria</taxon>
        <taxon>Hyphomicrobiales</taxon>
        <taxon>Lichenihabitantaceae</taxon>
        <taxon>Lichenibacterium</taxon>
    </lineage>
</organism>
<accession>A0A4Q2TZF0</accession>
<proteinExistence type="predicted"/>
<dbReference type="OrthoDB" id="63083at2"/>
<sequence length="82" mass="8072">MGRRDPAAGELRPDIGVAAADRAGLAVTIPAIPVAVKSTHGAGDAFVGTFAAALATGAGLEAGLAAANREASRLVSTPEHLR</sequence>